<dbReference type="STRING" id="1138170.GA0061105_1173"/>
<name>A0A1C3Y9X5_9HYPH</name>
<dbReference type="AlphaFoldDB" id="A0A1C3Y9X5"/>
<sequence length="56" mass="6042">MVQILLNSAVAVLVGSAILTSTISALLGDDRSLQRVPVKIRVPRGRNDGGRFRLLK</sequence>
<evidence type="ECO:0000313" key="3">
    <source>
        <dbReference type="Proteomes" id="UP000198723"/>
    </source>
</evidence>
<reference evidence="2 3" key="1">
    <citation type="submission" date="2016-08" db="EMBL/GenBank/DDBJ databases">
        <authorList>
            <person name="Seilhamer J.J."/>
        </authorList>
    </citation>
    <scope>NUCLEOTIDE SEQUENCE [LARGE SCALE GENOMIC DNA]</scope>
    <source>
        <strain evidence="2 3">HBR26</strain>
    </source>
</reference>
<evidence type="ECO:0000313" key="2">
    <source>
        <dbReference type="EMBL" id="SCB61322.1"/>
    </source>
</evidence>
<protein>
    <submittedName>
        <fullName evidence="2">Uncharacterized protein</fullName>
    </submittedName>
</protein>
<proteinExistence type="predicted"/>
<evidence type="ECO:0000256" key="1">
    <source>
        <dbReference type="SAM" id="Phobius"/>
    </source>
</evidence>
<dbReference type="Proteomes" id="UP000198723">
    <property type="component" value="Unassembled WGS sequence"/>
</dbReference>
<dbReference type="EMBL" id="FMAJ01000017">
    <property type="protein sequence ID" value="SCB61322.1"/>
    <property type="molecule type" value="Genomic_DNA"/>
</dbReference>
<accession>A0A1C3Y9X5</accession>
<organism evidence="2 3">
    <name type="scientific">Rhizobium aethiopicum</name>
    <dbReference type="NCBI Taxonomy" id="1138170"/>
    <lineage>
        <taxon>Bacteria</taxon>
        <taxon>Pseudomonadati</taxon>
        <taxon>Pseudomonadota</taxon>
        <taxon>Alphaproteobacteria</taxon>
        <taxon>Hyphomicrobiales</taxon>
        <taxon>Rhizobiaceae</taxon>
        <taxon>Rhizobium/Agrobacterium group</taxon>
        <taxon>Rhizobium</taxon>
    </lineage>
</organism>
<feature type="transmembrane region" description="Helical" evidence="1">
    <location>
        <begin position="6"/>
        <end position="27"/>
    </location>
</feature>
<keyword evidence="1" id="KW-0472">Membrane</keyword>
<gene>
    <name evidence="2" type="ORF">GA0061105_1173</name>
</gene>
<keyword evidence="1" id="KW-1133">Transmembrane helix</keyword>
<keyword evidence="1" id="KW-0812">Transmembrane</keyword>